<dbReference type="Proteomes" id="UP000018951">
    <property type="component" value="Unassembled WGS sequence"/>
</dbReference>
<dbReference type="PANTHER" id="PTHR30194:SF3">
    <property type="entry name" value="CROSSOVER JUNCTION ENDODEOXYRIBONUCLEASE RUVC"/>
    <property type="match status" value="1"/>
</dbReference>
<evidence type="ECO:0000256" key="10">
    <source>
        <dbReference type="ARBA" id="ARBA00023172"/>
    </source>
</evidence>
<dbReference type="GO" id="GO:0003677">
    <property type="term" value="F:DNA binding"/>
    <property type="evidence" value="ECO:0007669"/>
    <property type="project" value="UniProtKB-KW"/>
</dbReference>
<dbReference type="PRINTS" id="PR00696">
    <property type="entry name" value="RSOLVASERUVC"/>
</dbReference>
<feature type="binding site" evidence="13">
    <location>
        <position position="17"/>
    </location>
    <ligand>
        <name>Mg(2+)</name>
        <dbReference type="ChEBI" id="CHEBI:18420"/>
        <label>1</label>
    </ligand>
</feature>
<comment type="subunit">
    <text evidence="13">Homodimer which binds Holliday junction (HJ) DNA. The HJ becomes 2-fold symmetrical on binding to RuvC with unstacked arms; it has a different conformation from HJ DNA in complex with RuvA. In the full resolvosome a probable DNA-RuvA(4)-RuvB(12)-RuvC(2) complex forms which resolves the HJ.</text>
</comment>
<comment type="similarity">
    <text evidence="1 13">Belongs to the RuvC family.</text>
</comment>
<evidence type="ECO:0000256" key="14">
    <source>
        <dbReference type="NCBIfam" id="TIGR00228"/>
    </source>
</evidence>
<evidence type="ECO:0000313" key="15">
    <source>
        <dbReference type="EMBL" id="ETO91452.1"/>
    </source>
</evidence>
<dbReference type="Pfam" id="PF02075">
    <property type="entry name" value="RuvC"/>
    <property type="match status" value="1"/>
</dbReference>
<dbReference type="PANTHER" id="PTHR30194">
    <property type="entry name" value="CROSSOVER JUNCTION ENDODEOXYRIBONUCLEASE RUVC"/>
    <property type="match status" value="1"/>
</dbReference>
<evidence type="ECO:0000256" key="5">
    <source>
        <dbReference type="ARBA" id="ARBA00022759"/>
    </source>
</evidence>
<evidence type="ECO:0000256" key="13">
    <source>
        <dbReference type="HAMAP-Rule" id="MF_00034"/>
    </source>
</evidence>
<evidence type="ECO:0000256" key="12">
    <source>
        <dbReference type="ARBA" id="ARBA00029354"/>
    </source>
</evidence>
<dbReference type="InterPro" id="IPR012337">
    <property type="entry name" value="RNaseH-like_sf"/>
</dbReference>
<dbReference type="STRING" id="1401685.P857_367"/>
<keyword evidence="6 13" id="KW-0227">DNA damage</keyword>
<feature type="active site" evidence="13">
    <location>
        <position position="77"/>
    </location>
</feature>
<evidence type="ECO:0000256" key="11">
    <source>
        <dbReference type="ARBA" id="ARBA00023204"/>
    </source>
</evidence>
<comment type="function">
    <text evidence="13">The RuvA-RuvB-RuvC complex processes Holliday junction (HJ) DNA during genetic recombination and DNA repair. Endonuclease that resolves HJ intermediates. Cleaves cruciform DNA by making single-stranded nicks across the HJ at symmetrical positions within the homologous arms, yielding a 5'-phosphate and a 3'-hydroxyl group; requires a central core of homology in the junction. The consensus cleavage sequence is 5'-(A/T)TT(C/G)-3'. Cleavage occurs on the 3'-side of the TT dinucleotide at the point of strand exchange. HJ branch migration catalyzed by RuvA-RuvB allows RuvC to scan DNA until it finds its consensus sequence, where it cleaves and resolves the cruciform DNA.</text>
</comment>
<dbReference type="NCBIfam" id="TIGR00228">
    <property type="entry name" value="ruvC"/>
    <property type="match status" value="1"/>
</dbReference>
<evidence type="ECO:0000256" key="1">
    <source>
        <dbReference type="ARBA" id="ARBA00009518"/>
    </source>
</evidence>
<dbReference type="GO" id="GO:0000287">
    <property type="term" value="F:magnesium ion binding"/>
    <property type="evidence" value="ECO:0007669"/>
    <property type="project" value="UniProtKB-UniRule"/>
</dbReference>
<comment type="cofactor">
    <cofactor evidence="13">
        <name>Mg(2+)</name>
        <dbReference type="ChEBI" id="CHEBI:18420"/>
    </cofactor>
    <text evidence="13">Binds 2 Mg(2+) ion per subunit.</text>
</comment>
<evidence type="ECO:0000256" key="3">
    <source>
        <dbReference type="ARBA" id="ARBA00022722"/>
    </source>
</evidence>
<dbReference type="GO" id="GO:0006310">
    <property type="term" value="P:DNA recombination"/>
    <property type="evidence" value="ECO:0007669"/>
    <property type="project" value="UniProtKB-UniRule"/>
</dbReference>
<keyword evidence="2 13" id="KW-0963">Cytoplasm</keyword>
<dbReference type="GO" id="GO:0008821">
    <property type="term" value="F:crossover junction DNA endonuclease activity"/>
    <property type="evidence" value="ECO:0007669"/>
    <property type="project" value="UniProtKB-UniRule"/>
</dbReference>
<name>W2V1A9_9RICK</name>
<dbReference type="CDD" id="cd16962">
    <property type="entry name" value="RuvC"/>
    <property type="match status" value="1"/>
</dbReference>
<reference evidence="15 16" key="1">
    <citation type="journal article" date="2013" name="PLoS ONE">
        <title>Bacterial endosymbiosis in a chordate host: long-term co-evolution and conservation of secondary metabolism.</title>
        <authorList>
            <person name="Kwan J.C."/>
            <person name="Schmidt E.W."/>
        </authorList>
    </citation>
    <scope>NUCLEOTIDE SEQUENCE [LARGE SCALE GENOMIC DNA]</scope>
    <source>
        <strain evidence="16">L6</strain>
    </source>
</reference>
<keyword evidence="8 13" id="KW-0460">Magnesium</keyword>
<dbReference type="GO" id="GO:0005737">
    <property type="term" value="C:cytoplasm"/>
    <property type="evidence" value="ECO:0007669"/>
    <property type="project" value="UniProtKB-SubCell"/>
</dbReference>
<keyword evidence="10 13" id="KW-0233">DNA recombination</keyword>
<feature type="active site" evidence="13">
    <location>
        <position position="17"/>
    </location>
</feature>
<accession>W2V1A9</accession>
<keyword evidence="4 13" id="KW-0479">Metal-binding</keyword>
<comment type="caution">
    <text evidence="15">The sequence shown here is derived from an EMBL/GenBank/DDBJ whole genome shotgun (WGS) entry which is preliminary data.</text>
</comment>
<evidence type="ECO:0000256" key="6">
    <source>
        <dbReference type="ARBA" id="ARBA00022763"/>
    </source>
</evidence>
<evidence type="ECO:0000256" key="7">
    <source>
        <dbReference type="ARBA" id="ARBA00022801"/>
    </source>
</evidence>
<keyword evidence="16" id="KW-1185">Reference proteome</keyword>
<evidence type="ECO:0000256" key="8">
    <source>
        <dbReference type="ARBA" id="ARBA00022842"/>
    </source>
</evidence>
<feature type="binding site" evidence="13">
    <location>
        <position position="77"/>
    </location>
    <ligand>
        <name>Mg(2+)</name>
        <dbReference type="ChEBI" id="CHEBI:18420"/>
        <label>2</label>
    </ligand>
</feature>
<keyword evidence="5 13" id="KW-0255">Endonuclease</keyword>
<evidence type="ECO:0000256" key="4">
    <source>
        <dbReference type="ARBA" id="ARBA00022723"/>
    </source>
</evidence>
<gene>
    <name evidence="13 15" type="primary">ruvC</name>
    <name evidence="15" type="ORF">P857_367</name>
</gene>
<keyword evidence="9 13" id="KW-0238">DNA-binding</keyword>
<dbReference type="GO" id="GO:0009432">
    <property type="term" value="P:SOS response"/>
    <property type="evidence" value="ECO:0007669"/>
    <property type="project" value="UniProtKB-ARBA"/>
</dbReference>
<dbReference type="EC" id="3.1.21.10" evidence="13 14"/>
<evidence type="ECO:0000256" key="2">
    <source>
        <dbReference type="ARBA" id="ARBA00022490"/>
    </source>
</evidence>
<organism evidence="15 16">
    <name type="scientific">Candidatus Xenolissoclinum pacificiensis L6</name>
    <dbReference type="NCBI Taxonomy" id="1401685"/>
    <lineage>
        <taxon>Bacteria</taxon>
        <taxon>Pseudomonadati</taxon>
        <taxon>Pseudomonadota</taxon>
        <taxon>Alphaproteobacteria</taxon>
        <taxon>Rickettsiales</taxon>
        <taxon>Anaplasmataceae</taxon>
        <taxon>Candidatus Xenolissoclinum</taxon>
    </lineage>
</organism>
<dbReference type="InterPro" id="IPR036397">
    <property type="entry name" value="RNaseH_sf"/>
</dbReference>
<dbReference type="GO" id="GO:0048476">
    <property type="term" value="C:Holliday junction resolvase complex"/>
    <property type="evidence" value="ECO:0007669"/>
    <property type="project" value="UniProtKB-UniRule"/>
</dbReference>
<dbReference type="HAMAP" id="MF_00034">
    <property type="entry name" value="RuvC"/>
    <property type="match status" value="1"/>
</dbReference>
<dbReference type="Gene3D" id="3.30.420.10">
    <property type="entry name" value="Ribonuclease H-like superfamily/Ribonuclease H"/>
    <property type="match status" value="1"/>
</dbReference>
<dbReference type="SUPFAM" id="SSF53098">
    <property type="entry name" value="Ribonuclease H-like"/>
    <property type="match status" value="1"/>
</dbReference>
<protein>
    <recommendedName>
        <fullName evidence="13 14">Crossover junction endodeoxyribonuclease RuvC</fullName>
        <ecNumber evidence="13 14">3.1.21.10</ecNumber>
    </recommendedName>
    <alternativeName>
        <fullName evidence="13">Holliday junction nuclease RuvC</fullName>
    </alternativeName>
    <alternativeName>
        <fullName evidence="13">Holliday junction resolvase RuvC</fullName>
    </alternativeName>
</protein>
<sequence>MLPEKNAQRGVKILGIDPGLSVTGWAIIQKTGNNPLLLKSGYISWKKHDSFAFKIKDIYGHLTCIIGNNNVTHAAIENPFLNSNAKTSLILSQFKGAIMLTLALKNIEMIEYQPSQIKKYISGNGKCTKEEICKMLRYTFPKVHSATNHNEVDAIAIALSYYYSLNERIK</sequence>
<dbReference type="InterPro" id="IPR002176">
    <property type="entry name" value="X-over_junc_endoDNase_RuvC"/>
</dbReference>
<comment type="caution">
    <text evidence="13">Lacks conserved residue(s) required for the propagation of feature annotation.</text>
</comment>
<keyword evidence="11 13" id="KW-0234">DNA repair</keyword>
<dbReference type="FunFam" id="3.30.420.10:FF:000002">
    <property type="entry name" value="Crossover junction endodeoxyribonuclease RuvC"/>
    <property type="match status" value="1"/>
</dbReference>
<keyword evidence="3 13" id="KW-0540">Nuclease</keyword>
<comment type="catalytic activity">
    <reaction evidence="12 13">
        <text>Endonucleolytic cleavage at a junction such as a reciprocal single-stranded crossover between two homologous DNA duplexes (Holliday junction).</text>
        <dbReference type="EC" id="3.1.21.10"/>
    </reaction>
</comment>
<dbReference type="EMBL" id="AXCJ01000005">
    <property type="protein sequence ID" value="ETO91452.1"/>
    <property type="molecule type" value="Genomic_DNA"/>
</dbReference>
<dbReference type="GO" id="GO:0006281">
    <property type="term" value="P:DNA repair"/>
    <property type="evidence" value="ECO:0007669"/>
    <property type="project" value="UniProtKB-UniRule"/>
</dbReference>
<evidence type="ECO:0000313" key="16">
    <source>
        <dbReference type="Proteomes" id="UP000018951"/>
    </source>
</evidence>
<evidence type="ECO:0000256" key="9">
    <source>
        <dbReference type="ARBA" id="ARBA00023125"/>
    </source>
</evidence>
<proteinExistence type="inferred from homology"/>
<keyword evidence="7 13" id="KW-0378">Hydrolase</keyword>
<comment type="subcellular location">
    <subcellularLocation>
        <location evidence="13">Cytoplasm</location>
    </subcellularLocation>
</comment>
<dbReference type="AlphaFoldDB" id="W2V1A9"/>